<keyword evidence="4" id="KW-0808">Transferase</keyword>
<evidence type="ECO:0000313" key="8">
    <source>
        <dbReference type="Proteomes" id="UP000002280"/>
    </source>
</evidence>
<dbReference type="InterPro" id="IPR023451">
    <property type="entry name" value="Thymidate_synth/dCMP_Mease_dom"/>
</dbReference>
<dbReference type="HOGENOM" id="CLU_030273_2_0_1"/>
<dbReference type="Ensembl" id="ENSMODT00000040031.3">
    <property type="protein sequence ID" value="ENSMODP00000038431.3"/>
    <property type="gene ID" value="ENSMODG00000041341.1"/>
</dbReference>
<reference evidence="7" key="2">
    <citation type="submission" date="2025-08" db="UniProtKB">
        <authorList>
            <consortium name="Ensembl"/>
        </authorList>
    </citation>
    <scope>IDENTIFICATION</scope>
</reference>
<dbReference type="Gene3D" id="3.30.572.10">
    <property type="entry name" value="Thymidylate synthase/dCMP hydroxymethylase domain"/>
    <property type="match status" value="1"/>
</dbReference>
<sequence length="133" mass="14807">MPALGSAPQNQPVPEPRAEPQNDTASDASASVSSPESDPSPNPSPPLQMHGEKQYLQQIEHILQYGSKKNDRTGTGTMSVFGMQARYNLRGEFPLLTTKRVFWKGVLEELLWFIRVRMPNDLLGRCLLLENAS</sequence>
<evidence type="ECO:0000313" key="7">
    <source>
        <dbReference type="Ensembl" id="ENSMODP00000038431.3"/>
    </source>
</evidence>
<dbReference type="Bgee" id="ENSMODG00000041341">
    <property type="expression patterns" value="Expressed in forelimb bud and 9 other cell types or tissues"/>
</dbReference>
<dbReference type="UniPathway" id="UPA00575"/>
<evidence type="ECO:0000259" key="6">
    <source>
        <dbReference type="Pfam" id="PF00303"/>
    </source>
</evidence>
<feature type="domain" description="Thymidylate synthase/dCMP hydroxymethylase" evidence="6">
    <location>
        <begin position="53"/>
        <end position="116"/>
    </location>
</feature>
<reference evidence="7 8" key="1">
    <citation type="journal article" date="2007" name="Nature">
        <title>Genome of the marsupial Monodelphis domestica reveals innovation in non-coding sequences.</title>
        <authorList>
            <person name="Mikkelsen T.S."/>
            <person name="Wakefield M.J."/>
            <person name="Aken B."/>
            <person name="Amemiya C.T."/>
            <person name="Chang J.L."/>
            <person name="Duke S."/>
            <person name="Garber M."/>
            <person name="Gentles A.J."/>
            <person name="Goodstadt L."/>
            <person name="Heger A."/>
            <person name="Jurka J."/>
            <person name="Kamal M."/>
            <person name="Mauceli E."/>
            <person name="Searle S.M."/>
            <person name="Sharpe T."/>
            <person name="Baker M.L."/>
            <person name="Batzer M.A."/>
            <person name="Benos P.V."/>
            <person name="Belov K."/>
            <person name="Clamp M."/>
            <person name="Cook A."/>
            <person name="Cuff J."/>
            <person name="Das R."/>
            <person name="Davidow L."/>
            <person name="Deakin J.E."/>
            <person name="Fazzari M.J."/>
            <person name="Glass J.L."/>
            <person name="Grabherr M."/>
            <person name="Greally J.M."/>
            <person name="Gu W."/>
            <person name="Hore T.A."/>
            <person name="Huttley G.A."/>
            <person name="Kleber M."/>
            <person name="Jirtle R.L."/>
            <person name="Koina E."/>
            <person name="Lee J.T."/>
            <person name="Mahony S."/>
            <person name="Marra M.A."/>
            <person name="Miller R.D."/>
            <person name="Nicholls R.D."/>
            <person name="Oda M."/>
            <person name="Papenfuss A.T."/>
            <person name="Parra Z.E."/>
            <person name="Pollock D.D."/>
            <person name="Ray D.A."/>
            <person name="Schein J.E."/>
            <person name="Speed T.P."/>
            <person name="Thompson K."/>
            <person name="VandeBerg J.L."/>
            <person name="Wade C.M."/>
            <person name="Walker J.A."/>
            <person name="Waters P.D."/>
            <person name="Webber C."/>
            <person name="Weidman J.R."/>
            <person name="Xie X."/>
            <person name="Zody M.C."/>
            <person name="Baldwin J."/>
            <person name="Abdouelleil A."/>
            <person name="Abdulkadir J."/>
            <person name="Abebe A."/>
            <person name="Abera B."/>
            <person name="Abreu J."/>
            <person name="Acer S.C."/>
            <person name="Aftuck L."/>
            <person name="Alexander A."/>
            <person name="An P."/>
            <person name="Anderson E."/>
            <person name="Anderson S."/>
            <person name="Arachi H."/>
            <person name="Azer M."/>
            <person name="Bachantsang P."/>
            <person name="Barry A."/>
            <person name="Bayul T."/>
            <person name="Berlin A."/>
            <person name="Bessette D."/>
            <person name="Bloom T."/>
            <person name="Bloom T."/>
            <person name="Boguslavskiy L."/>
            <person name="Bonnet C."/>
            <person name="Boukhgalter B."/>
            <person name="Bourzgui I."/>
            <person name="Brown A."/>
            <person name="Cahill P."/>
            <person name="Channer S."/>
            <person name="Cheshatsang Y."/>
            <person name="Chuda L."/>
            <person name="Citroen M."/>
            <person name="Collymore A."/>
            <person name="Cooke P."/>
            <person name="Costello M."/>
            <person name="D'Aco K."/>
            <person name="Daza R."/>
            <person name="De Haan G."/>
            <person name="DeGray S."/>
            <person name="DeMaso C."/>
            <person name="Dhargay N."/>
            <person name="Dooley K."/>
            <person name="Dooley E."/>
            <person name="Doricent M."/>
            <person name="Dorje P."/>
            <person name="Dorjee K."/>
            <person name="Dupes A."/>
            <person name="Elong R."/>
            <person name="Falk J."/>
            <person name="Farina A."/>
            <person name="Faro S."/>
            <person name="Ferguson D."/>
            <person name="Fisher S."/>
            <person name="Foley C.D."/>
            <person name="Franke A."/>
            <person name="Friedrich D."/>
            <person name="Gadbois L."/>
            <person name="Gearin G."/>
            <person name="Gearin C.R."/>
            <person name="Giannoukos G."/>
            <person name="Goode T."/>
            <person name="Graham J."/>
            <person name="Grandbois E."/>
            <person name="Grewal S."/>
            <person name="Gyaltsen K."/>
            <person name="Hafez N."/>
            <person name="Hagos B."/>
            <person name="Hall J."/>
            <person name="Henson C."/>
            <person name="Hollinger A."/>
            <person name="Honan T."/>
            <person name="Huard M.D."/>
            <person name="Hughes L."/>
            <person name="Hurhula B."/>
            <person name="Husby M.E."/>
            <person name="Kamat A."/>
            <person name="Kanga B."/>
            <person name="Kashin S."/>
            <person name="Khazanovich D."/>
            <person name="Kisner P."/>
            <person name="Lance K."/>
            <person name="Lara M."/>
            <person name="Lee W."/>
            <person name="Lennon N."/>
            <person name="Letendre F."/>
            <person name="LeVine R."/>
            <person name="Lipovsky A."/>
            <person name="Liu X."/>
            <person name="Liu J."/>
            <person name="Liu S."/>
            <person name="Lokyitsang T."/>
            <person name="Lokyitsang Y."/>
            <person name="Lubonja R."/>
            <person name="Lui A."/>
            <person name="MacDonald P."/>
            <person name="Magnisalis V."/>
            <person name="Maru K."/>
            <person name="Matthews C."/>
            <person name="McCusker W."/>
            <person name="McDonough S."/>
            <person name="Mehta T."/>
            <person name="Meldrim J."/>
            <person name="Meneus L."/>
            <person name="Mihai O."/>
            <person name="Mihalev A."/>
            <person name="Mihova T."/>
            <person name="Mittelman R."/>
            <person name="Mlenga V."/>
            <person name="Montmayeur A."/>
            <person name="Mulrain L."/>
            <person name="Navidi A."/>
            <person name="Naylor J."/>
            <person name="Negash T."/>
            <person name="Nguyen T."/>
            <person name="Nguyen N."/>
            <person name="Nicol R."/>
            <person name="Norbu C."/>
            <person name="Norbu N."/>
            <person name="Novod N."/>
            <person name="O'Neill B."/>
            <person name="Osman S."/>
            <person name="Markiewicz E."/>
            <person name="Oyono O.L."/>
            <person name="Patti C."/>
            <person name="Phunkhang P."/>
            <person name="Pierre F."/>
            <person name="Priest M."/>
            <person name="Raghuraman S."/>
            <person name="Rege F."/>
            <person name="Reyes R."/>
            <person name="Rise C."/>
            <person name="Rogov P."/>
            <person name="Ross K."/>
            <person name="Ryan E."/>
            <person name="Settipalli S."/>
            <person name="Shea T."/>
            <person name="Sherpa N."/>
            <person name="Shi L."/>
            <person name="Shih D."/>
            <person name="Sparrow T."/>
            <person name="Spaulding J."/>
            <person name="Stalker J."/>
            <person name="Stange-Thomann N."/>
            <person name="Stavropoulos S."/>
            <person name="Stone C."/>
            <person name="Strader C."/>
            <person name="Tesfaye S."/>
            <person name="Thomson T."/>
            <person name="Thoulutsang Y."/>
            <person name="Thoulutsang D."/>
            <person name="Topham K."/>
            <person name="Topping I."/>
            <person name="Tsamla T."/>
            <person name="Vassiliev H."/>
            <person name="Vo A."/>
            <person name="Wangchuk T."/>
            <person name="Wangdi T."/>
            <person name="Weiand M."/>
            <person name="Wilkinson J."/>
            <person name="Wilson A."/>
            <person name="Yadav S."/>
            <person name="Young G."/>
            <person name="Yu Q."/>
            <person name="Zembek L."/>
            <person name="Zhong D."/>
            <person name="Zimmer A."/>
            <person name="Zwirko Z."/>
            <person name="Jaffe D.B."/>
            <person name="Alvarez P."/>
            <person name="Brockman W."/>
            <person name="Butler J."/>
            <person name="Chin C."/>
            <person name="Gnerre S."/>
            <person name="MacCallum I."/>
            <person name="Graves J.A."/>
            <person name="Ponting C.P."/>
            <person name="Breen M."/>
            <person name="Samollow P.B."/>
            <person name="Lander E.S."/>
            <person name="Lindblad-Toh K."/>
        </authorList>
    </citation>
    <scope>NUCLEOTIDE SEQUENCE [LARGE SCALE GENOMIC DNA]</scope>
</reference>
<keyword evidence="8" id="KW-1185">Reference proteome</keyword>
<evidence type="ECO:0000256" key="4">
    <source>
        <dbReference type="ARBA" id="ARBA00022679"/>
    </source>
</evidence>
<evidence type="ECO:0000256" key="2">
    <source>
        <dbReference type="ARBA" id="ARBA00015931"/>
    </source>
</evidence>
<reference evidence="7" key="3">
    <citation type="submission" date="2025-09" db="UniProtKB">
        <authorList>
            <consortium name="Ensembl"/>
        </authorList>
    </citation>
    <scope>IDENTIFICATION</scope>
</reference>
<dbReference type="InterPro" id="IPR045097">
    <property type="entry name" value="Thymidate_synth/dCMP_Mease"/>
</dbReference>
<evidence type="ECO:0000256" key="1">
    <source>
        <dbReference type="ARBA" id="ARBA00004992"/>
    </source>
</evidence>
<feature type="compositionally biased region" description="Low complexity" evidence="5">
    <location>
        <begin position="23"/>
        <end position="37"/>
    </location>
</feature>
<protein>
    <recommendedName>
        <fullName evidence="2">Thymidylate synthase</fullName>
    </recommendedName>
</protein>
<dbReference type="Pfam" id="PF00303">
    <property type="entry name" value="Thymidylat_synt"/>
    <property type="match status" value="1"/>
</dbReference>
<dbReference type="GO" id="GO:0032259">
    <property type="term" value="P:methylation"/>
    <property type="evidence" value="ECO:0007669"/>
    <property type="project" value="UniProtKB-KW"/>
</dbReference>
<proteinExistence type="predicted"/>
<dbReference type="Proteomes" id="UP000002280">
    <property type="component" value="Chromosome 3"/>
</dbReference>
<dbReference type="AlphaFoldDB" id="F6XWZ2"/>
<evidence type="ECO:0000256" key="3">
    <source>
        <dbReference type="ARBA" id="ARBA00022603"/>
    </source>
</evidence>
<dbReference type="GO" id="GO:0006235">
    <property type="term" value="P:dTTP biosynthetic process"/>
    <property type="evidence" value="ECO:0007669"/>
    <property type="project" value="UniProtKB-UniPathway"/>
</dbReference>
<dbReference type="eggNOG" id="ENOG502QU7C">
    <property type="taxonomic scope" value="Eukaryota"/>
</dbReference>
<dbReference type="PANTHER" id="PTHR11548:SF2">
    <property type="entry name" value="THYMIDYLATE SYNTHASE"/>
    <property type="match status" value="1"/>
</dbReference>
<dbReference type="GeneTree" id="ENSGT00390000014786"/>
<comment type="pathway">
    <text evidence="1">Pyrimidine metabolism; dTTP biosynthesis.</text>
</comment>
<evidence type="ECO:0000256" key="5">
    <source>
        <dbReference type="SAM" id="MobiDB-lite"/>
    </source>
</evidence>
<dbReference type="InterPro" id="IPR036926">
    <property type="entry name" value="Thymidate_synth/dCMP_Mease_sf"/>
</dbReference>
<accession>F6XWZ2</accession>
<keyword evidence="3" id="KW-0489">Methyltransferase</keyword>
<organism evidence="7 8">
    <name type="scientific">Monodelphis domestica</name>
    <name type="common">Gray short-tailed opossum</name>
    <dbReference type="NCBI Taxonomy" id="13616"/>
    <lineage>
        <taxon>Eukaryota</taxon>
        <taxon>Metazoa</taxon>
        <taxon>Chordata</taxon>
        <taxon>Craniata</taxon>
        <taxon>Vertebrata</taxon>
        <taxon>Euteleostomi</taxon>
        <taxon>Mammalia</taxon>
        <taxon>Metatheria</taxon>
        <taxon>Didelphimorphia</taxon>
        <taxon>Didelphidae</taxon>
        <taxon>Monodelphis</taxon>
    </lineage>
</organism>
<dbReference type="PANTHER" id="PTHR11548">
    <property type="entry name" value="THYMIDYLATE SYNTHASE 1"/>
    <property type="match status" value="1"/>
</dbReference>
<dbReference type="SUPFAM" id="SSF55831">
    <property type="entry name" value="Thymidylate synthase/dCMP hydroxymethylase"/>
    <property type="match status" value="1"/>
</dbReference>
<feature type="region of interest" description="Disordered" evidence="5">
    <location>
        <begin position="1"/>
        <end position="51"/>
    </location>
</feature>
<dbReference type="GO" id="GO:0008168">
    <property type="term" value="F:methyltransferase activity"/>
    <property type="evidence" value="ECO:0007669"/>
    <property type="project" value="UniProtKB-KW"/>
</dbReference>
<name>F6XWZ2_MONDO</name>